<dbReference type="Proteomes" id="UP000003586">
    <property type="component" value="Chromosome"/>
</dbReference>
<organism evidence="3 4">
    <name type="scientific">Niabella soli DSM 19437</name>
    <dbReference type="NCBI Taxonomy" id="929713"/>
    <lineage>
        <taxon>Bacteria</taxon>
        <taxon>Pseudomonadati</taxon>
        <taxon>Bacteroidota</taxon>
        <taxon>Chitinophagia</taxon>
        <taxon>Chitinophagales</taxon>
        <taxon>Chitinophagaceae</taxon>
        <taxon>Niabella</taxon>
    </lineage>
</organism>
<dbReference type="eggNOG" id="COG4219">
    <property type="taxonomic scope" value="Bacteria"/>
</dbReference>
<dbReference type="PANTHER" id="PTHR34978">
    <property type="entry name" value="POSSIBLE SENSOR-TRANSDUCER PROTEIN BLAR"/>
    <property type="match status" value="1"/>
</dbReference>
<sequence>MGVIWLLIIIYRLWRPAHSGTSKSLINFWGLATGFIAFVSTFILALSTTPNGFGYSLFTGAWTQTVFNYGAALYLVLLIVPLRNMFNSSRTIYRLRSGGERAPGFLKIFALDAADYLGIKRKVQLFLSSRVTSPLTIGFLKPVILLPVAVVNQLSVRQLEAIILHELAHIKNNDYLINWVNQVILTILYFNPFARLLVKMQELDREQSADGWVTRFQYDPHLYASTLLQLARNQVSPNTLALHVSGKESQLEQRVRAIMGLAGKPAIPLKKLIILGVFLILSGSYYYSGNTSGALAVPVQTAAVPAYQVAESTPVAVVAGHKTEKNKIKIVPIPVMEQPESNPADNMVYLKITEDPDGKIEAPAKPKPVEEASDASPFFVVNTTVAAPELDSAAEHTVQESMKTFKQIITELAWEKIENHLAETVPEAQKKALKAQVAQAFDRFNWNESADRLRSLYNEINWAKAEAQLNAQLNRLAASKAGTDCQTAVKKLQRAKNDLRQPRVKADSITASVNQLNKNKVTVEAIVEDAPKKIADL</sequence>
<keyword evidence="1" id="KW-0812">Transmembrane</keyword>
<dbReference type="STRING" id="929713.NIASO_06435"/>
<protein>
    <recommendedName>
        <fullName evidence="2">Peptidase M56 domain-containing protein</fullName>
    </recommendedName>
</protein>
<feature type="transmembrane region" description="Helical" evidence="1">
    <location>
        <begin position="66"/>
        <end position="86"/>
    </location>
</feature>
<dbReference type="InterPro" id="IPR008756">
    <property type="entry name" value="Peptidase_M56"/>
</dbReference>
<gene>
    <name evidence="3" type="ORF">NIASO_06435</name>
</gene>
<feature type="transmembrane region" description="Helical" evidence="1">
    <location>
        <begin position="25"/>
        <end position="46"/>
    </location>
</feature>
<keyword evidence="1" id="KW-0472">Membrane</keyword>
<dbReference type="Gene3D" id="3.30.2010.10">
    <property type="entry name" value="Metalloproteases ('zincins'), catalytic domain"/>
    <property type="match status" value="1"/>
</dbReference>
<keyword evidence="1" id="KW-1133">Transmembrane helix</keyword>
<dbReference type="HOGENOM" id="CLU_506991_0_0_10"/>
<dbReference type="EMBL" id="CP007035">
    <property type="protein sequence ID" value="AHF17379.1"/>
    <property type="molecule type" value="Genomic_DNA"/>
</dbReference>
<evidence type="ECO:0000259" key="2">
    <source>
        <dbReference type="Pfam" id="PF05569"/>
    </source>
</evidence>
<dbReference type="KEGG" id="nso:NIASO_06435"/>
<dbReference type="Pfam" id="PF05569">
    <property type="entry name" value="Peptidase_M56"/>
    <property type="match status" value="1"/>
</dbReference>
<reference evidence="3 4" key="1">
    <citation type="submission" date="2013-12" db="EMBL/GenBank/DDBJ databases">
        <authorList>
            <consortium name="DOE Joint Genome Institute"/>
            <person name="Eisen J."/>
            <person name="Huntemann M."/>
            <person name="Han J."/>
            <person name="Chen A."/>
            <person name="Kyrpides N."/>
            <person name="Mavromatis K."/>
            <person name="Markowitz V."/>
            <person name="Palaniappan K."/>
            <person name="Ivanova N."/>
            <person name="Schaumberg A."/>
            <person name="Pati A."/>
            <person name="Liolios K."/>
            <person name="Nordberg H.P."/>
            <person name="Cantor M.N."/>
            <person name="Hua S.X."/>
            <person name="Woyke T."/>
        </authorList>
    </citation>
    <scope>NUCLEOTIDE SEQUENCE [LARGE SCALE GENOMIC DNA]</scope>
    <source>
        <strain evidence="4">DSM 19437</strain>
    </source>
</reference>
<dbReference type="InterPro" id="IPR052173">
    <property type="entry name" value="Beta-lactam_resp_regulator"/>
</dbReference>
<dbReference type="PANTHER" id="PTHR34978:SF3">
    <property type="entry name" value="SLR0241 PROTEIN"/>
    <property type="match status" value="1"/>
</dbReference>
<name>W0F7E2_9BACT</name>
<evidence type="ECO:0000313" key="3">
    <source>
        <dbReference type="EMBL" id="AHF17379.1"/>
    </source>
</evidence>
<feature type="transmembrane region" description="Helical" evidence="1">
    <location>
        <begin position="179"/>
        <end position="198"/>
    </location>
</feature>
<evidence type="ECO:0000313" key="4">
    <source>
        <dbReference type="Proteomes" id="UP000003586"/>
    </source>
</evidence>
<dbReference type="AlphaFoldDB" id="W0F7E2"/>
<accession>W0F7E2</accession>
<keyword evidence="4" id="KW-1185">Reference proteome</keyword>
<proteinExistence type="predicted"/>
<evidence type="ECO:0000256" key="1">
    <source>
        <dbReference type="SAM" id="Phobius"/>
    </source>
</evidence>
<dbReference type="CDD" id="cd07341">
    <property type="entry name" value="M56_BlaR1_MecR1_like"/>
    <property type="match status" value="1"/>
</dbReference>
<feature type="domain" description="Peptidase M56" evidence="2">
    <location>
        <begin position="71"/>
        <end position="258"/>
    </location>
</feature>